<feature type="domain" description="Deoxyribonuclease NucA/NucB" evidence="2">
    <location>
        <begin position="358"/>
        <end position="421"/>
    </location>
</feature>
<feature type="transmembrane region" description="Helical" evidence="1">
    <location>
        <begin position="41"/>
        <end position="65"/>
    </location>
</feature>
<dbReference type="Pfam" id="PF14040">
    <property type="entry name" value="DNase_NucA_NucB"/>
    <property type="match status" value="1"/>
</dbReference>
<protein>
    <recommendedName>
        <fullName evidence="2">Deoxyribonuclease NucA/NucB domain-containing protein</fullName>
    </recommendedName>
</protein>
<sequence>MKLGQTDLFARCLFCAALIPDLKERSGKWGFPNMRRFGRRCLVVGVLTVLASSGFAMTATAAPAIPAAVGQRCSTVTVDGKAHQRCTTIKSTGTKTVQNARAATTARANALATTNGPRTLDVSPLCAQGYYDPDRFTSCSQEGWVITETETVDGVTEPVGTLPLTIDASAQFGTDDTANWTLSVSITVGEGQGTLLGGTGGSMSTACGRTPTVCETSTGSEGQPITLASNTTHTAEWDQYDNGPAVTTANTVDTLNGYLGVILDLDEGLANPVEINDAANNTLYGRCDSVNPGLDCVDQYAPIAVAFDATSNAQIGPVADHVYTAQATLPSHWGNPNYAGSALTRTTDQTVIDANRAAACAGVAPSCDEYPMATTYQGASRSAPGDWSAVTVPDSANDSQGGVMSQFTRFDRVVDGDPYYVLAVRSDGSQSW</sequence>
<evidence type="ECO:0000259" key="2">
    <source>
        <dbReference type="Pfam" id="PF14040"/>
    </source>
</evidence>
<dbReference type="EMBL" id="VMNW02000008">
    <property type="protein sequence ID" value="KAA9163959.1"/>
    <property type="molecule type" value="Genomic_DNA"/>
</dbReference>
<proteinExistence type="predicted"/>
<reference evidence="3" key="1">
    <citation type="submission" date="2019-09" db="EMBL/GenBank/DDBJ databases">
        <authorList>
            <person name="Teo W.F.A."/>
            <person name="Duangmal K."/>
        </authorList>
    </citation>
    <scope>NUCLEOTIDE SEQUENCE [LARGE SCALE GENOMIC DNA]</scope>
    <source>
        <strain evidence="3">K81G1</strain>
    </source>
</reference>
<name>A0A5N0VC58_9PSEU</name>
<gene>
    <name evidence="3" type="ORF">FPZ12_007965</name>
</gene>
<keyword evidence="4" id="KW-1185">Reference proteome</keyword>
<accession>A0A5N0VC58</accession>
<keyword evidence="1" id="KW-0472">Membrane</keyword>
<keyword evidence="1" id="KW-1133">Transmembrane helix</keyword>
<evidence type="ECO:0000313" key="4">
    <source>
        <dbReference type="Proteomes" id="UP000319769"/>
    </source>
</evidence>
<organism evidence="3 4">
    <name type="scientific">Amycolatopsis acidicola</name>
    <dbReference type="NCBI Taxonomy" id="2596893"/>
    <lineage>
        <taxon>Bacteria</taxon>
        <taxon>Bacillati</taxon>
        <taxon>Actinomycetota</taxon>
        <taxon>Actinomycetes</taxon>
        <taxon>Pseudonocardiales</taxon>
        <taxon>Pseudonocardiaceae</taxon>
        <taxon>Amycolatopsis</taxon>
    </lineage>
</organism>
<evidence type="ECO:0000256" key="1">
    <source>
        <dbReference type="SAM" id="Phobius"/>
    </source>
</evidence>
<keyword evidence="1" id="KW-0812">Transmembrane</keyword>
<dbReference type="OrthoDB" id="2751008at2"/>
<dbReference type="InterPro" id="IPR029476">
    <property type="entry name" value="DNase_NucA_NucB"/>
</dbReference>
<dbReference type="AlphaFoldDB" id="A0A5N0VC58"/>
<evidence type="ECO:0000313" key="3">
    <source>
        <dbReference type="EMBL" id="KAA9163959.1"/>
    </source>
</evidence>
<comment type="caution">
    <text evidence="3">The sequence shown here is derived from an EMBL/GenBank/DDBJ whole genome shotgun (WGS) entry which is preliminary data.</text>
</comment>
<dbReference type="Proteomes" id="UP000319769">
    <property type="component" value="Unassembled WGS sequence"/>
</dbReference>